<evidence type="ECO:0000256" key="1">
    <source>
        <dbReference type="SAM" id="MobiDB-lite"/>
    </source>
</evidence>
<feature type="region of interest" description="Disordered" evidence="1">
    <location>
        <begin position="1"/>
        <end position="32"/>
    </location>
</feature>
<dbReference type="ExpressionAtlas" id="A0A2K3M2U3">
    <property type="expression patterns" value="baseline"/>
</dbReference>
<gene>
    <name evidence="2" type="ORF">L195_g041174</name>
</gene>
<dbReference type="Proteomes" id="UP000236291">
    <property type="component" value="Unassembled WGS sequence"/>
</dbReference>
<organism evidence="2 3">
    <name type="scientific">Trifolium pratense</name>
    <name type="common">Red clover</name>
    <dbReference type="NCBI Taxonomy" id="57577"/>
    <lineage>
        <taxon>Eukaryota</taxon>
        <taxon>Viridiplantae</taxon>
        <taxon>Streptophyta</taxon>
        <taxon>Embryophyta</taxon>
        <taxon>Tracheophyta</taxon>
        <taxon>Spermatophyta</taxon>
        <taxon>Magnoliopsida</taxon>
        <taxon>eudicotyledons</taxon>
        <taxon>Gunneridae</taxon>
        <taxon>Pentapetalae</taxon>
        <taxon>rosids</taxon>
        <taxon>fabids</taxon>
        <taxon>Fabales</taxon>
        <taxon>Fabaceae</taxon>
        <taxon>Papilionoideae</taxon>
        <taxon>50 kb inversion clade</taxon>
        <taxon>NPAAA clade</taxon>
        <taxon>Hologalegina</taxon>
        <taxon>IRL clade</taxon>
        <taxon>Trifolieae</taxon>
        <taxon>Trifolium</taxon>
    </lineage>
</organism>
<reference evidence="2 3" key="1">
    <citation type="journal article" date="2014" name="Am. J. Bot.">
        <title>Genome assembly and annotation for red clover (Trifolium pratense; Fabaceae).</title>
        <authorList>
            <person name="Istvanek J."/>
            <person name="Jaros M."/>
            <person name="Krenek A."/>
            <person name="Repkova J."/>
        </authorList>
    </citation>
    <scope>NUCLEOTIDE SEQUENCE [LARGE SCALE GENOMIC DNA]</scope>
    <source>
        <strain evidence="3">cv. Tatra</strain>
        <tissue evidence="2">Young leaves</tissue>
    </source>
</reference>
<evidence type="ECO:0000313" key="3">
    <source>
        <dbReference type="Proteomes" id="UP000236291"/>
    </source>
</evidence>
<evidence type="ECO:0000313" key="2">
    <source>
        <dbReference type="EMBL" id="PNX85108.1"/>
    </source>
</evidence>
<dbReference type="STRING" id="57577.A0A2K3M2U3"/>
<accession>A0A2K3M2U3</accession>
<dbReference type="AlphaFoldDB" id="A0A2K3M2U3"/>
<comment type="caution">
    <text evidence="2">The sequence shown here is derived from an EMBL/GenBank/DDBJ whole genome shotgun (WGS) entry which is preliminary data.</text>
</comment>
<feature type="compositionally biased region" description="Pro residues" evidence="1">
    <location>
        <begin position="1"/>
        <end position="12"/>
    </location>
</feature>
<protein>
    <submittedName>
        <fullName evidence="2">Transcription factor E2F</fullName>
    </submittedName>
</protein>
<dbReference type="EMBL" id="ASHM01047991">
    <property type="protein sequence ID" value="PNX85108.1"/>
    <property type="molecule type" value="Genomic_DNA"/>
</dbReference>
<reference evidence="2 3" key="2">
    <citation type="journal article" date="2017" name="Front. Plant Sci.">
        <title>Gene Classification and Mining of Molecular Markers Useful in Red Clover (Trifolium pratense) Breeding.</title>
        <authorList>
            <person name="Istvanek J."/>
            <person name="Dluhosova J."/>
            <person name="Dluhos P."/>
            <person name="Patkova L."/>
            <person name="Nedelnik J."/>
            <person name="Repkova J."/>
        </authorList>
    </citation>
    <scope>NUCLEOTIDE SEQUENCE [LARGE SCALE GENOMIC DNA]</scope>
    <source>
        <strain evidence="3">cv. Tatra</strain>
        <tissue evidence="2">Young leaves</tissue>
    </source>
</reference>
<name>A0A2K3M2U3_TRIPR</name>
<proteinExistence type="predicted"/>
<sequence>MSGNRAPPPAASPSPDQIMQSMKRQLPFSSMKPPFLASSDYHRFAPDHRRNLDHETEAIVVKTPSILGGKGHVVLQGK</sequence>